<organism evidence="1 2">
    <name type="scientific">Cryobacterium algoritolerans</name>
    <dbReference type="NCBI Taxonomy" id="1259184"/>
    <lineage>
        <taxon>Bacteria</taxon>
        <taxon>Bacillati</taxon>
        <taxon>Actinomycetota</taxon>
        <taxon>Actinomycetes</taxon>
        <taxon>Micrococcales</taxon>
        <taxon>Microbacteriaceae</taxon>
        <taxon>Cryobacterium</taxon>
    </lineage>
</organism>
<protein>
    <submittedName>
        <fullName evidence="1">Uncharacterized protein</fullName>
    </submittedName>
</protein>
<dbReference type="Proteomes" id="UP000298412">
    <property type="component" value="Unassembled WGS sequence"/>
</dbReference>
<accession>A0A4R8WUQ6</accession>
<keyword evidence="2" id="KW-1185">Reference proteome</keyword>
<evidence type="ECO:0000313" key="2">
    <source>
        <dbReference type="Proteomes" id="UP000298412"/>
    </source>
</evidence>
<sequence length="1474" mass="159551">MGEQAIFTVIPAGRLPENGELKVTVFVTPRLDVTGLGNLGEFVPLAAFEAFSNWPRTVDGAAFTFDIEGYGAVEGFPLDNAVLPDKDLWELLFGRTLVGEAGFQHFEQAVVHSYPVDEVAGALTRLYQSVAVTSPTRFPPVTRGPLLQAQDELQLPAQLFREGSRREVVANYLTNLRVQSDGRTDANGVSLARFLDIDTVPPADRERVAFAAATAFYDRHADPLGLAATTAHAPEPVPPEFHSFVARCADYPELLRRLGLAFDVFVKDDPGIPESTTIRVRVDPAGGVLRGLLAPGEARPATIARHTERVWAPASRREDPDVRDGSLVIDRTAAFSIQQLDPDGSALKLANLLGTLRRTVADLTASANANNNAPSMTPDASSLPALKSAGILLSRRNRAAGLVGQFDRAADHEQNHAGNGDILLEVMDLTRGYRVDIQDLSIGSREWFSLHRREGVYETVTGNGEYASLPVQPGPDEAYLKAASTSSNEPVATADQYLHETVAGWDGWSLATPRPGRYQGDSESVPGDEVPEVAKTGFPLAVSFRPVRGSLPRLRYGRKYRVRVRAVDLAGGSIPADQLDETHERDVEGTYQRWEPVPSPAVVPLTEFTEGESLMRLVIRSTAAVSAPDYVALNRVTALRGHEPAGDLGIVYRERNERNLAAPISSLQLAEIHGMLDAALSGDPARIAEQFAVASKEAGSYLTLPGGRVVKHADPGAAPALTGLKSQTLTDGEYIVHNRHDLPLPYLPDPLARGLSFRALPGDLAAPGGPATRLVRWPGDPSTWHDRRPVLLRIEEGDAAPAFDEATRTLVVSLPKATLVTVQLSSFLDESDPWLLRVWNLIDQDQAPASAAQLDAVRQGLHWMITPFSELTLVHAVEKPLEKPAIVLGPVGIGRTAAETFAWLAGAVHTHAASTGRIDIDAAWADPVDDVLSAAPGEERKSAHVADFQLEASETDALIDRTAGPAGGPVGPRHQVRHEFGDTRHRYVRYTPTATTRFREYFPPEITNVPALVTSTGDSVTVDVPSSARPASPDVRYIVPTWEWKTERLPVDGRLAVRRVRTGGGLRVYLGRPWFSSGPDELLGVVVGLQPWLTWVGDTRAGVTGSLEAQALADTWATAVLEHAEAPVSARTPLTNQVVTLLAAQQVAAAVAAADRLAATPTAPVRRVRARTSEARFLALALSAVVKARRKELGLAIREIGVDALGPYLSLYRRTGPDGLKFTSVWGSDPVYESAPVASGPFIHQFPLRTAVGDAVSLAEVAGEQVAVIGHRPEFDLERRLWFCDVQIDAGDSYTPMVQLAFSRYQPHAVAGEHLSKVVKADFIQLLPRREATFVATPDATAVVVTLAGPVGVPLHARSLPNVASRVSASRLVQAWLEKLPSGAASDLSWERVGASVTLPVTVTLAQLRRTRYDDVEWAGALPLPAERPAGERWRVRLTEYEKHVGDAPQTVFAENARGRFTWRIVYSDTVEFE</sequence>
<gene>
    <name evidence="1" type="ORF">E3O19_06510</name>
</gene>
<name>A0A4R8WUQ6_9MICO</name>
<dbReference type="EMBL" id="SOFP01000033">
    <property type="protein sequence ID" value="TFC16904.1"/>
    <property type="molecule type" value="Genomic_DNA"/>
</dbReference>
<reference evidence="1 2" key="1">
    <citation type="submission" date="2019-03" db="EMBL/GenBank/DDBJ databases">
        <title>Genomics of glacier-inhabiting Cryobacterium strains.</title>
        <authorList>
            <person name="Liu Q."/>
            <person name="Xin Y.-H."/>
        </authorList>
    </citation>
    <scope>NUCLEOTIDE SEQUENCE [LARGE SCALE GENOMIC DNA]</scope>
    <source>
        <strain evidence="1 2">MDT1-3</strain>
    </source>
</reference>
<dbReference type="OrthoDB" id="9148571at2"/>
<dbReference type="RefSeq" id="WP_134566329.1">
    <property type="nucleotide sequence ID" value="NZ_SOFP01000033.1"/>
</dbReference>
<evidence type="ECO:0000313" key="1">
    <source>
        <dbReference type="EMBL" id="TFC16904.1"/>
    </source>
</evidence>
<proteinExistence type="predicted"/>
<comment type="caution">
    <text evidence="1">The sequence shown here is derived from an EMBL/GenBank/DDBJ whole genome shotgun (WGS) entry which is preliminary data.</text>
</comment>